<protein>
    <recommendedName>
        <fullName evidence="3">Acyltransferase 3 domain-containing protein</fullName>
    </recommendedName>
</protein>
<keyword evidence="1" id="KW-0472">Membrane</keyword>
<dbReference type="GO" id="GO:0016747">
    <property type="term" value="F:acyltransferase activity, transferring groups other than amino-acyl groups"/>
    <property type="evidence" value="ECO:0007669"/>
    <property type="project" value="InterPro"/>
</dbReference>
<feature type="transmembrane region" description="Helical" evidence="1">
    <location>
        <begin position="278"/>
        <end position="295"/>
    </location>
</feature>
<dbReference type="AlphaFoldDB" id="A0A1J9Q4P1"/>
<dbReference type="InterPro" id="IPR002656">
    <property type="entry name" value="Acyl_transf_3_dom"/>
</dbReference>
<feature type="signal peptide" evidence="2">
    <location>
        <begin position="1"/>
        <end position="17"/>
    </location>
</feature>
<dbReference type="OrthoDB" id="5405781at2759"/>
<proteinExistence type="predicted"/>
<feature type="domain" description="Acyltransferase 3" evidence="3">
    <location>
        <begin position="31"/>
        <end position="396"/>
    </location>
</feature>
<dbReference type="InterPro" id="IPR050879">
    <property type="entry name" value="Acyltransferase_3"/>
</dbReference>
<dbReference type="PANTHER" id="PTHR23028:SF128">
    <property type="entry name" value="ACYLTRANSFERASE 3 DOMAIN-CONTAINING PROTEIN"/>
    <property type="match status" value="1"/>
</dbReference>
<feature type="transmembrane region" description="Helical" evidence="1">
    <location>
        <begin position="128"/>
        <end position="148"/>
    </location>
</feature>
<keyword evidence="5" id="KW-1185">Reference proteome</keyword>
<keyword evidence="1" id="KW-1133">Transmembrane helix</keyword>
<reference evidence="4 5" key="1">
    <citation type="submission" date="2015-08" db="EMBL/GenBank/DDBJ databases">
        <title>Emmonsia species relationships and genome sequence.</title>
        <authorList>
            <person name="Cuomo C.A."/>
            <person name="Schwartz I.S."/>
            <person name="Kenyon C."/>
            <person name="De Hoog G.S."/>
            <person name="Govender N.P."/>
            <person name="Botha A."/>
            <person name="Moreno L."/>
            <person name="De Vries M."/>
            <person name="Munoz J.F."/>
            <person name="Stielow J.B."/>
        </authorList>
    </citation>
    <scope>NUCLEOTIDE SEQUENCE [LARGE SCALE GENOMIC DNA]</scope>
    <source>
        <strain evidence="4 5">EI222</strain>
    </source>
</reference>
<name>A0A1J9Q4P1_9EURO</name>
<sequence>MLAFLPLLAAPWRLVLSLFEGGSDNNGRSVKWLDGLRGIASILVILTHLARAWDYDLFFPQNGEDVPPRLLQLPILRIPWQGRIGVTIFAFLTGYVCALKPLKLSRAGNYSAAFSAISKSAFRRPPRLILPAAIAMAIAWLVAQLGGFTVGNRADSDWIRFASPVVEDSIFKEIVRLFRVFLNTWTNGHMDYDDHQWALLPLLKGSMIIYVVLCGTMYMQYRFRMMVYAIMFMYFWQHPGPDTETFGQQFFVGMFLSDLANDQSFQSYASSLTWTRRIFSITIALMGLFLASFPGERPEFAPWSRFLLSIGRAVFPSNVNLGKRFSALGLDLIIVAIYLSPTTKSILSKRLFLFLGRNSFAVYLCHGTLLRVALTWMIYGISGQPWEPTTNEAGEVVKPPWLPRGGPMVFAVSIPIWLCIVYVVAHLWTTHVDSFCARITHRLEMHVFEPDEKAQQAGLPQ</sequence>
<keyword evidence="2" id="KW-0732">Signal</keyword>
<feature type="chain" id="PRO_5012724182" description="Acyltransferase 3 domain-containing protein" evidence="2">
    <location>
        <begin position="18"/>
        <end position="461"/>
    </location>
</feature>
<feature type="transmembrane region" description="Helical" evidence="1">
    <location>
        <begin position="80"/>
        <end position="99"/>
    </location>
</feature>
<dbReference type="Pfam" id="PF01757">
    <property type="entry name" value="Acyl_transf_3"/>
    <property type="match status" value="1"/>
</dbReference>
<feature type="transmembrane region" description="Helical" evidence="1">
    <location>
        <begin position="321"/>
        <end position="339"/>
    </location>
</feature>
<organism evidence="4 5">
    <name type="scientific">Blastomyces percursus</name>
    <dbReference type="NCBI Taxonomy" id="1658174"/>
    <lineage>
        <taxon>Eukaryota</taxon>
        <taxon>Fungi</taxon>
        <taxon>Dikarya</taxon>
        <taxon>Ascomycota</taxon>
        <taxon>Pezizomycotina</taxon>
        <taxon>Eurotiomycetes</taxon>
        <taxon>Eurotiomycetidae</taxon>
        <taxon>Onygenales</taxon>
        <taxon>Ajellomycetaceae</taxon>
        <taxon>Blastomyces</taxon>
    </lineage>
</organism>
<keyword evidence="1" id="KW-0812">Transmembrane</keyword>
<accession>A0A1J9Q4P1</accession>
<dbReference type="Proteomes" id="UP000242791">
    <property type="component" value="Unassembled WGS sequence"/>
</dbReference>
<feature type="transmembrane region" description="Helical" evidence="1">
    <location>
        <begin position="360"/>
        <end position="379"/>
    </location>
</feature>
<gene>
    <name evidence="4" type="ORF">ACJ73_09584</name>
</gene>
<feature type="transmembrane region" description="Helical" evidence="1">
    <location>
        <begin position="197"/>
        <end position="218"/>
    </location>
</feature>
<evidence type="ECO:0000313" key="4">
    <source>
        <dbReference type="EMBL" id="OJD11223.1"/>
    </source>
</evidence>
<evidence type="ECO:0000256" key="1">
    <source>
        <dbReference type="SAM" id="Phobius"/>
    </source>
</evidence>
<evidence type="ECO:0000259" key="3">
    <source>
        <dbReference type="Pfam" id="PF01757"/>
    </source>
</evidence>
<dbReference type="PANTHER" id="PTHR23028">
    <property type="entry name" value="ACETYLTRANSFERASE"/>
    <property type="match status" value="1"/>
</dbReference>
<dbReference type="EMBL" id="LGTZ01002783">
    <property type="protein sequence ID" value="OJD11223.1"/>
    <property type="molecule type" value="Genomic_DNA"/>
</dbReference>
<dbReference type="STRING" id="1658174.A0A1J9Q4P1"/>
<dbReference type="VEuPathDB" id="FungiDB:ACJ73_09584"/>
<evidence type="ECO:0000313" key="5">
    <source>
        <dbReference type="Proteomes" id="UP000242791"/>
    </source>
</evidence>
<feature type="transmembrane region" description="Helical" evidence="1">
    <location>
        <begin position="408"/>
        <end position="428"/>
    </location>
</feature>
<comment type="caution">
    <text evidence="4">The sequence shown here is derived from an EMBL/GenBank/DDBJ whole genome shotgun (WGS) entry which is preliminary data.</text>
</comment>
<evidence type="ECO:0000256" key="2">
    <source>
        <dbReference type="SAM" id="SignalP"/>
    </source>
</evidence>